<feature type="region of interest" description="Disordered" evidence="1">
    <location>
        <begin position="1"/>
        <end position="23"/>
    </location>
</feature>
<dbReference type="EMBL" id="CM007385">
    <property type="protein sequence ID" value="ONK68772.1"/>
    <property type="molecule type" value="Genomic_DNA"/>
</dbReference>
<dbReference type="Gramene" id="ONK68772">
    <property type="protein sequence ID" value="ONK68772"/>
    <property type="gene ID" value="A4U43_C05F15840"/>
</dbReference>
<dbReference type="Proteomes" id="UP000243459">
    <property type="component" value="Chromosome 5"/>
</dbReference>
<proteinExistence type="predicted"/>
<reference evidence="3" key="1">
    <citation type="journal article" date="2017" name="Nat. Commun.">
        <title>The asparagus genome sheds light on the origin and evolution of a young Y chromosome.</title>
        <authorList>
            <person name="Harkess A."/>
            <person name="Zhou J."/>
            <person name="Xu C."/>
            <person name="Bowers J.E."/>
            <person name="Van der Hulst R."/>
            <person name="Ayyampalayam S."/>
            <person name="Mercati F."/>
            <person name="Riccardi P."/>
            <person name="McKain M.R."/>
            <person name="Kakrana A."/>
            <person name="Tang H."/>
            <person name="Ray J."/>
            <person name="Groenendijk J."/>
            <person name="Arikit S."/>
            <person name="Mathioni S.M."/>
            <person name="Nakano M."/>
            <person name="Shan H."/>
            <person name="Telgmann-Rauber A."/>
            <person name="Kanno A."/>
            <person name="Yue Z."/>
            <person name="Chen H."/>
            <person name="Li W."/>
            <person name="Chen Y."/>
            <person name="Xu X."/>
            <person name="Zhang Y."/>
            <person name="Luo S."/>
            <person name="Chen H."/>
            <person name="Gao J."/>
            <person name="Mao Z."/>
            <person name="Pires J.C."/>
            <person name="Luo M."/>
            <person name="Kudrna D."/>
            <person name="Wing R.A."/>
            <person name="Meyers B.C."/>
            <person name="Yi K."/>
            <person name="Kong H."/>
            <person name="Lavrijsen P."/>
            <person name="Sunseri F."/>
            <person name="Falavigna A."/>
            <person name="Ye Y."/>
            <person name="Leebens-Mack J.H."/>
            <person name="Chen G."/>
        </authorList>
    </citation>
    <scope>NUCLEOTIDE SEQUENCE [LARGE SCALE GENOMIC DNA]</scope>
    <source>
        <strain evidence="3">cv. DH0086</strain>
    </source>
</reference>
<sequence length="164" mass="18788">MQDEIEQRLELKSSGDRDEHANFTAHLVDESVRLEVDNSDQNEEPIISHSQETSTNLVGSVNFQHEDKIDIDNEEVAEDVADDCYLENEFHDFHSSEDESDDLNEVDEVEEDDRDVIFDPNIILCWLSVPNLGMQMMCQREDTIVVDAGHAAEWDVVRSLINPI</sequence>
<dbReference type="AlphaFoldDB" id="A0A5P1ERY0"/>
<evidence type="ECO:0000313" key="2">
    <source>
        <dbReference type="EMBL" id="ONK68772.1"/>
    </source>
</evidence>
<evidence type="ECO:0000313" key="3">
    <source>
        <dbReference type="Proteomes" id="UP000243459"/>
    </source>
</evidence>
<name>A0A5P1ERY0_ASPOF</name>
<organism evidence="2 3">
    <name type="scientific">Asparagus officinalis</name>
    <name type="common">Garden asparagus</name>
    <dbReference type="NCBI Taxonomy" id="4686"/>
    <lineage>
        <taxon>Eukaryota</taxon>
        <taxon>Viridiplantae</taxon>
        <taxon>Streptophyta</taxon>
        <taxon>Embryophyta</taxon>
        <taxon>Tracheophyta</taxon>
        <taxon>Spermatophyta</taxon>
        <taxon>Magnoliopsida</taxon>
        <taxon>Liliopsida</taxon>
        <taxon>Asparagales</taxon>
        <taxon>Asparagaceae</taxon>
        <taxon>Asparagoideae</taxon>
        <taxon>Asparagus</taxon>
    </lineage>
</organism>
<accession>A0A5P1ERY0</accession>
<protein>
    <submittedName>
        <fullName evidence="2">Uncharacterized protein</fullName>
    </submittedName>
</protein>
<evidence type="ECO:0000256" key="1">
    <source>
        <dbReference type="SAM" id="MobiDB-lite"/>
    </source>
</evidence>
<gene>
    <name evidence="2" type="ORF">A4U43_C05F15840</name>
</gene>
<keyword evidence="3" id="KW-1185">Reference proteome</keyword>